<evidence type="ECO:0000313" key="2">
    <source>
        <dbReference type="Proteomes" id="UP000054018"/>
    </source>
</evidence>
<dbReference type="HOGENOM" id="CLU_1723107_0_0_1"/>
<dbReference type="EMBL" id="KN833926">
    <property type="protein sequence ID" value="KIK14704.1"/>
    <property type="molecule type" value="Genomic_DNA"/>
</dbReference>
<dbReference type="Proteomes" id="UP000054018">
    <property type="component" value="Unassembled WGS sequence"/>
</dbReference>
<protein>
    <submittedName>
        <fullName evidence="1">Uncharacterized protein</fullName>
    </submittedName>
</protein>
<dbReference type="AlphaFoldDB" id="A0A0C9YLH3"/>
<keyword evidence="2" id="KW-1185">Reference proteome</keyword>
<gene>
    <name evidence="1" type="ORF">PISMIDRAFT_345857</name>
</gene>
<sequence length="152" mass="16967">MIFLRVHRAIVCSHDFSHMPIHHSRHAQETYSVHVLMHSDLRSVLPNFRLPRILILADTLNPPLSLRNFPTIPNPHAMIQRIWLAPLKFIHRLVVVGERGGARCGRSLVSGDITERCGCVVDTELIGATSGFGSARGTPRCCIVNMCTTPTR</sequence>
<reference evidence="2" key="2">
    <citation type="submission" date="2015-01" db="EMBL/GenBank/DDBJ databases">
        <title>Evolutionary Origins and Diversification of the Mycorrhizal Mutualists.</title>
        <authorList>
            <consortium name="DOE Joint Genome Institute"/>
            <consortium name="Mycorrhizal Genomics Consortium"/>
            <person name="Kohler A."/>
            <person name="Kuo A."/>
            <person name="Nagy L.G."/>
            <person name="Floudas D."/>
            <person name="Copeland A."/>
            <person name="Barry K.W."/>
            <person name="Cichocki N."/>
            <person name="Veneault-Fourrey C."/>
            <person name="LaButti K."/>
            <person name="Lindquist E.A."/>
            <person name="Lipzen A."/>
            <person name="Lundell T."/>
            <person name="Morin E."/>
            <person name="Murat C."/>
            <person name="Riley R."/>
            <person name="Ohm R."/>
            <person name="Sun H."/>
            <person name="Tunlid A."/>
            <person name="Henrissat B."/>
            <person name="Grigoriev I.V."/>
            <person name="Hibbett D.S."/>
            <person name="Martin F."/>
        </authorList>
    </citation>
    <scope>NUCLEOTIDE SEQUENCE [LARGE SCALE GENOMIC DNA]</scope>
    <source>
        <strain evidence="2">441</strain>
    </source>
</reference>
<name>A0A0C9YLH3_9AGAM</name>
<organism evidence="1 2">
    <name type="scientific">Pisolithus microcarpus 441</name>
    <dbReference type="NCBI Taxonomy" id="765257"/>
    <lineage>
        <taxon>Eukaryota</taxon>
        <taxon>Fungi</taxon>
        <taxon>Dikarya</taxon>
        <taxon>Basidiomycota</taxon>
        <taxon>Agaricomycotina</taxon>
        <taxon>Agaricomycetes</taxon>
        <taxon>Agaricomycetidae</taxon>
        <taxon>Boletales</taxon>
        <taxon>Sclerodermatineae</taxon>
        <taxon>Pisolithaceae</taxon>
        <taxon>Pisolithus</taxon>
    </lineage>
</organism>
<evidence type="ECO:0000313" key="1">
    <source>
        <dbReference type="EMBL" id="KIK14704.1"/>
    </source>
</evidence>
<proteinExistence type="predicted"/>
<reference evidence="1 2" key="1">
    <citation type="submission" date="2014-04" db="EMBL/GenBank/DDBJ databases">
        <authorList>
            <consortium name="DOE Joint Genome Institute"/>
            <person name="Kuo A."/>
            <person name="Kohler A."/>
            <person name="Costa M.D."/>
            <person name="Nagy L.G."/>
            <person name="Floudas D."/>
            <person name="Copeland A."/>
            <person name="Barry K.W."/>
            <person name="Cichocki N."/>
            <person name="Veneault-Fourrey C."/>
            <person name="LaButti K."/>
            <person name="Lindquist E.A."/>
            <person name="Lipzen A."/>
            <person name="Lundell T."/>
            <person name="Morin E."/>
            <person name="Murat C."/>
            <person name="Sun H."/>
            <person name="Tunlid A."/>
            <person name="Henrissat B."/>
            <person name="Grigoriev I.V."/>
            <person name="Hibbett D.S."/>
            <person name="Martin F."/>
            <person name="Nordberg H.P."/>
            <person name="Cantor M.N."/>
            <person name="Hua S.X."/>
        </authorList>
    </citation>
    <scope>NUCLEOTIDE SEQUENCE [LARGE SCALE GENOMIC DNA]</scope>
    <source>
        <strain evidence="1 2">441</strain>
    </source>
</reference>
<accession>A0A0C9YLH3</accession>